<dbReference type="InterPro" id="IPR010998">
    <property type="entry name" value="Integrase_recombinase_N"/>
</dbReference>
<dbReference type="SUPFAM" id="SSF56349">
    <property type="entry name" value="DNA breaking-rejoining enzymes"/>
    <property type="match status" value="1"/>
</dbReference>
<keyword evidence="10" id="KW-1185">Reference proteome</keyword>
<feature type="compositionally biased region" description="Low complexity" evidence="6">
    <location>
        <begin position="314"/>
        <end position="325"/>
    </location>
</feature>
<dbReference type="InterPro" id="IPR002104">
    <property type="entry name" value="Integrase_catalytic"/>
</dbReference>
<dbReference type="Gene3D" id="1.10.443.10">
    <property type="entry name" value="Intergrase catalytic core"/>
    <property type="match status" value="1"/>
</dbReference>
<dbReference type="PANTHER" id="PTHR30629">
    <property type="entry name" value="PROPHAGE INTEGRASE"/>
    <property type="match status" value="1"/>
</dbReference>
<feature type="domain" description="Tyr recombinase" evidence="7">
    <location>
        <begin position="174"/>
        <end position="430"/>
    </location>
</feature>
<reference evidence="10" key="1">
    <citation type="submission" date="2016-06" db="EMBL/GenBank/DDBJ databases">
        <authorList>
            <person name="Varghese N."/>
            <person name="Submissions Spin"/>
        </authorList>
    </citation>
    <scope>NUCLEOTIDE SEQUENCE [LARGE SCALE GENOMIC DNA]</scope>
    <source>
        <strain evidence="10">DSM 43819</strain>
    </source>
</reference>
<evidence type="ECO:0000256" key="1">
    <source>
        <dbReference type="ARBA" id="ARBA00008857"/>
    </source>
</evidence>
<keyword evidence="4" id="KW-0233">DNA recombination</keyword>
<accession>A0A1C5GY25</accession>
<dbReference type="InterPro" id="IPR050808">
    <property type="entry name" value="Phage_Integrase"/>
</dbReference>
<evidence type="ECO:0000259" key="8">
    <source>
        <dbReference type="PROSITE" id="PS51900"/>
    </source>
</evidence>
<comment type="similarity">
    <text evidence="1">Belongs to the 'phage' integrase family.</text>
</comment>
<dbReference type="InterPro" id="IPR004107">
    <property type="entry name" value="Integrase_SAM-like_N"/>
</dbReference>
<proteinExistence type="inferred from homology"/>
<name>A0A1C5GY25_9ACTN</name>
<protein>
    <submittedName>
        <fullName evidence="9">Phage integrase family protein</fullName>
    </submittedName>
</protein>
<dbReference type="InterPro" id="IPR044068">
    <property type="entry name" value="CB"/>
</dbReference>
<sequence length="430" mass="48495">MTGRRRRSHGEGSVYEQRPGIWAAVVDLGWIDGKRRRKYVYAKSEAEAIRKRDELRRRHDLGENLAAQPRTLSDWLDEWIAMKAQEGTRPSTLRGYRWLIESHIRPALGNVALSKLTPTMIRRVLAAKASADLSATTVRHIHGMIRNVLGDAVREELLHRKPALAVRAPSIRHQERRALTVEEARRLIETIRGDRLEALWVCALTVGLRRGELLGLRWSDVDLAADTLTVRQTLLRAGGQLHFAEPKTERSRRTVPVPEQTLALIRAHRRRQAAERLQAGERWQDLRPDLRLHDRHAHGAAQRRPRLACDASARRPALATAARSPTRLRHVPSRVGRIPPHGDEDPRPQPDHIDDEHVHTRLGRGRAGGHGRGRRPALRLSLAVPMAVPLKTAKAQAQPRWAVAWAFSGAPPGTRTPNPRIKSPLLCQLS</sequence>
<dbReference type="PROSITE" id="PS51900">
    <property type="entry name" value="CB"/>
    <property type="match status" value="1"/>
</dbReference>
<dbReference type="GO" id="GO:0003677">
    <property type="term" value="F:DNA binding"/>
    <property type="evidence" value="ECO:0007669"/>
    <property type="project" value="UniProtKB-UniRule"/>
</dbReference>
<gene>
    <name evidence="9" type="ORF">GA0070613_0537</name>
</gene>
<dbReference type="PANTHER" id="PTHR30629:SF2">
    <property type="entry name" value="PROPHAGE INTEGRASE INTS-RELATED"/>
    <property type="match status" value="1"/>
</dbReference>
<dbReference type="AlphaFoldDB" id="A0A1C5GY25"/>
<dbReference type="InterPro" id="IPR013762">
    <property type="entry name" value="Integrase-like_cat_sf"/>
</dbReference>
<keyword evidence="2" id="KW-0229">DNA integration</keyword>
<feature type="compositionally biased region" description="Basic and acidic residues" evidence="6">
    <location>
        <begin position="340"/>
        <end position="359"/>
    </location>
</feature>
<feature type="domain" description="Core-binding (CB)" evidence="8">
    <location>
        <begin position="70"/>
        <end position="153"/>
    </location>
</feature>
<dbReference type="PROSITE" id="PS51898">
    <property type="entry name" value="TYR_RECOMBINASE"/>
    <property type="match status" value="1"/>
</dbReference>
<dbReference type="GO" id="GO:0015074">
    <property type="term" value="P:DNA integration"/>
    <property type="evidence" value="ECO:0007669"/>
    <property type="project" value="UniProtKB-KW"/>
</dbReference>
<evidence type="ECO:0000256" key="6">
    <source>
        <dbReference type="SAM" id="MobiDB-lite"/>
    </source>
</evidence>
<dbReference type="AntiFam" id="ANF00012">
    <property type="entry name" value="tRNA translation"/>
</dbReference>
<dbReference type="GO" id="GO:0006310">
    <property type="term" value="P:DNA recombination"/>
    <property type="evidence" value="ECO:0007669"/>
    <property type="project" value="UniProtKB-KW"/>
</dbReference>
<feature type="compositionally biased region" description="Basic residues" evidence="6">
    <location>
        <begin position="360"/>
        <end position="376"/>
    </location>
</feature>
<evidence type="ECO:0000256" key="5">
    <source>
        <dbReference type="PROSITE-ProRule" id="PRU01248"/>
    </source>
</evidence>
<evidence type="ECO:0000313" key="9">
    <source>
        <dbReference type="EMBL" id="SCG38507.1"/>
    </source>
</evidence>
<dbReference type="CDD" id="cd01189">
    <property type="entry name" value="INT_ICEBs1_C_like"/>
    <property type="match status" value="1"/>
</dbReference>
<organism evidence="9 10">
    <name type="scientific">Micromonospora inositola</name>
    <dbReference type="NCBI Taxonomy" id="47865"/>
    <lineage>
        <taxon>Bacteria</taxon>
        <taxon>Bacillati</taxon>
        <taxon>Actinomycetota</taxon>
        <taxon>Actinomycetes</taxon>
        <taxon>Micromonosporales</taxon>
        <taxon>Micromonosporaceae</taxon>
        <taxon>Micromonospora</taxon>
    </lineage>
</organism>
<dbReference type="InterPro" id="IPR011010">
    <property type="entry name" value="DNA_brk_join_enz"/>
</dbReference>
<dbReference type="Pfam" id="PF14659">
    <property type="entry name" value="Phage_int_SAM_3"/>
    <property type="match status" value="1"/>
</dbReference>
<dbReference type="EMBL" id="LT607754">
    <property type="protein sequence ID" value="SCG38507.1"/>
    <property type="molecule type" value="Genomic_DNA"/>
</dbReference>
<evidence type="ECO:0000256" key="4">
    <source>
        <dbReference type="ARBA" id="ARBA00023172"/>
    </source>
</evidence>
<feature type="compositionally biased region" description="Basic residues" evidence="6">
    <location>
        <begin position="297"/>
        <end position="306"/>
    </location>
</feature>
<feature type="region of interest" description="Disordered" evidence="6">
    <location>
        <begin position="411"/>
        <end position="430"/>
    </location>
</feature>
<evidence type="ECO:0000313" key="10">
    <source>
        <dbReference type="Proteomes" id="UP000198221"/>
    </source>
</evidence>
<feature type="region of interest" description="Disordered" evidence="6">
    <location>
        <begin position="297"/>
        <end position="376"/>
    </location>
</feature>
<evidence type="ECO:0000256" key="2">
    <source>
        <dbReference type="ARBA" id="ARBA00022908"/>
    </source>
</evidence>
<dbReference type="Proteomes" id="UP000198221">
    <property type="component" value="Chromosome I"/>
</dbReference>
<evidence type="ECO:0000259" key="7">
    <source>
        <dbReference type="PROSITE" id="PS51898"/>
    </source>
</evidence>
<keyword evidence="3 5" id="KW-0238">DNA-binding</keyword>
<dbReference type="Gene3D" id="1.10.150.130">
    <property type="match status" value="1"/>
</dbReference>
<evidence type="ECO:0000256" key="3">
    <source>
        <dbReference type="ARBA" id="ARBA00023125"/>
    </source>
</evidence>